<feature type="binding site" evidence="7">
    <location>
        <position position="65"/>
    </location>
    <ligand>
        <name>Zn(2+)</name>
        <dbReference type="ChEBI" id="CHEBI:29105"/>
        <note>catalytic</note>
    </ligand>
</feature>
<evidence type="ECO:0000256" key="8">
    <source>
        <dbReference type="RuleBase" id="RU364079"/>
    </source>
</evidence>
<feature type="binding site" evidence="7">
    <location>
        <position position="194"/>
    </location>
    <ligand>
        <name>Zn(2+)</name>
        <dbReference type="ChEBI" id="CHEBI:29105"/>
        <note>catalytic</note>
    </ligand>
</feature>
<feature type="transmembrane region" description="Helical" evidence="8">
    <location>
        <begin position="15"/>
        <end position="35"/>
    </location>
</feature>
<dbReference type="Proteomes" id="UP000288716">
    <property type="component" value="Unassembled WGS sequence"/>
</dbReference>
<keyword evidence="3 8" id="KW-0812">Transmembrane</keyword>
<evidence type="ECO:0000313" key="9">
    <source>
        <dbReference type="EMBL" id="RWS26467.1"/>
    </source>
</evidence>
<organism evidence="9 10">
    <name type="scientific">Leptotrombidium deliense</name>
    <dbReference type="NCBI Taxonomy" id="299467"/>
    <lineage>
        <taxon>Eukaryota</taxon>
        <taxon>Metazoa</taxon>
        <taxon>Ecdysozoa</taxon>
        <taxon>Arthropoda</taxon>
        <taxon>Chelicerata</taxon>
        <taxon>Arachnida</taxon>
        <taxon>Acari</taxon>
        <taxon>Acariformes</taxon>
        <taxon>Trombidiformes</taxon>
        <taxon>Prostigmata</taxon>
        <taxon>Anystina</taxon>
        <taxon>Parasitengona</taxon>
        <taxon>Trombiculoidea</taxon>
        <taxon>Trombiculidae</taxon>
        <taxon>Leptotrombidium</taxon>
    </lineage>
</organism>
<protein>
    <recommendedName>
        <fullName evidence="8">Alkaline ceramidase</fullName>
        <ecNumber evidence="8">3.5.1.-</ecNumber>
    </recommendedName>
</protein>
<keyword evidence="4 8" id="KW-0378">Hydrolase</keyword>
<dbReference type="GO" id="GO:0016020">
    <property type="term" value="C:membrane"/>
    <property type="evidence" value="ECO:0007669"/>
    <property type="project" value="UniProtKB-SubCell"/>
</dbReference>
<comment type="caution">
    <text evidence="9">The sequence shown here is derived from an EMBL/GenBank/DDBJ whole genome shotgun (WGS) entry which is preliminary data.</text>
</comment>
<feature type="transmembrane region" description="Helical" evidence="8">
    <location>
        <begin position="194"/>
        <end position="215"/>
    </location>
</feature>
<keyword evidence="7" id="KW-0862">Zinc</keyword>
<dbReference type="GO" id="GO:0046872">
    <property type="term" value="F:metal ion binding"/>
    <property type="evidence" value="ECO:0007669"/>
    <property type="project" value="UniProtKB-KW"/>
</dbReference>
<dbReference type="GO" id="GO:0046514">
    <property type="term" value="P:ceramide catabolic process"/>
    <property type="evidence" value="ECO:0007669"/>
    <property type="project" value="TreeGrafter"/>
</dbReference>
<name>A0A443SG12_9ACAR</name>
<proteinExistence type="inferred from homology"/>
<dbReference type="STRING" id="299467.A0A443SG12"/>
<dbReference type="EMBL" id="NCKV01002731">
    <property type="protein sequence ID" value="RWS26467.1"/>
    <property type="molecule type" value="Genomic_DNA"/>
</dbReference>
<evidence type="ECO:0000256" key="6">
    <source>
        <dbReference type="ARBA" id="ARBA00023136"/>
    </source>
</evidence>
<keyword evidence="5 8" id="KW-1133">Transmembrane helix</keyword>
<keyword evidence="6 8" id="KW-0472">Membrane</keyword>
<comment type="cofactor">
    <cofactor evidence="7">
        <name>Zn(2+)</name>
        <dbReference type="ChEBI" id="CHEBI:29105"/>
    </cofactor>
</comment>
<keyword evidence="8" id="KW-0443">Lipid metabolism</keyword>
<evidence type="ECO:0000256" key="7">
    <source>
        <dbReference type="PIRSR" id="PIRSR608901-2"/>
    </source>
</evidence>
<dbReference type="PANTHER" id="PTHR46139">
    <property type="entry name" value="ALKALINE CERAMIDASE"/>
    <property type="match status" value="1"/>
</dbReference>
<feature type="transmembrane region" description="Helical" evidence="8">
    <location>
        <begin position="47"/>
        <end position="64"/>
    </location>
</feature>
<reference evidence="9 10" key="1">
    <citation type="journal article" date="2018" name="Gigascience">
        <title>Genomes of trombidid mites reveal novel predicted allergens and laterally-transferred genes associated with secondary metabolism.</title>
        <authorList>
            <person name="Dong X."/>
            <person name="Chaisiri K."/>
            <person name="Xia D."/>
            <person name="Armstrong S.D."/>
            <person name="Fang Y."/>
            <person name="Donnelly M.J."/>
            <person name="Kadowaki T."/>
            <person name="McGarry J.W."/>
            <person name="Darby A.C."/>
            <person name="Makepeace B.L."/>
        </authorList>
    </citation>
    <scope>NUCLEOTIDE SEQUENCE [LARGE SCALE GENOMIC DNA]</scope>
    <source>
        <strain evidence="9">UoL-UT</strain>
    </source>
</reference>
<comment type="function">
    <text evidence="8">Hydrolyzes the sphingolipid ceramide into sphingosine and free fatty acid.</text>
</comment>
<dbReference type="Pfam" id="PF05875">
    <property type="entry name" value="Ceramidase"/>
    <property type="match status" value="1"/>
</dbReference>
<evidence type="ECO:0000256" key="1">
    <source>
        <dbReference type="ARBA" id="ARBA00004141"/>
    </source>
</evidence>
<evidence type="ECO:0000256" key="2">
    <source>
        <dbReference type="ARBA" id="ARBA00009780"/>
    </source>
</evidence>
<dbReference type="GO" id="GO:0016811">
    <property type="term" value="F:hydrolase activity, acting on carbon-nitrogen (but not peptide) bonds, in linear amides"/>
    <property type="evidence" value="ECO:0007669"/>
    <property type="project" value="InterPro"/>
</dbReference>
<keyword evidence="10" id="KW-1185">Reference proteome</keyword>
<dbReference type="EC" id="3.5.1.-" evidence="8"/>
<comment type="similarity">
    <text evidence="2 8">Belongs to the alkaline ceramidase family.</text>
</comment>
<feature type="binding site" evidence="7">
    <location>
        <position position="198"/>
    </location>
    <ligand>
        <name>Zn(2+)</name>
        <dbReference type="ChEBI" id="CHEBI:29105"/>
        <note>catalytic</note>
    </ligand>
</feature>
<dbReference type="VEuPathDB" id="VectorBase:LDEU005573"/>
<comment type="subcellular location">
    <subcellularLocation>
        <location evidence="1">Membrane</location>
        <topology evidence="1">Multi-pass membrane protein</topology>
    </subcellularLocation>
</comment>
<comment type="caution">
    <text evidence="8">Lacks conserved residue(s) required for the propagation of feature annotation.</text>
</comment>
<accession>A0A443SG12</accession>
<feature type="transmembrane region" description="Helical" evidence="8">
    <location>
        <begin position="128"/>
        <end position="146"/>
    </location>
</feature>
<dbReference type="InterPro" id="IPR008901">
    <property type="entry name" value="ACER"/>
</dbReference>
<evidence type="ECO:0000313" key="10">
    <source>
        <dbReference type="Proteomes" id="UP000288716"/>
    </source>
</evidence>
<dbReference type="PANTHER" id="PTHR46139:SF3">
    <property type="entry name" value="ALKALINE CERAMIDASE"/>
    <property type="match status" value="1"/>
</dbReference>
<sequence>MIEIMIHKLLFISKIRFSHVSNILLILIPLFSYQFSKNNVLNIKRSIFVASLFVGIVGLFSWYFHATLSLLGQLLDEIAILWAIAASLGLFLPKHRFPNCLQGNRTKLQTALLLITVLTTTMCSVYPWINAFVLMSMAIPIITVLYRELRTCTTSRVSRVGFRSVLLWLIAVGIWISDRIFCSFWILVKFPYLHGFWHILIAITAYYFIVTFAYFRAKSEFRENNCHIKYWPNDKLEMFIPYLVTKHII</sequence>
<evidence type="ECO:0000256" key="5">
    <source>
        <dbReference type="ARBA" id="ARBA00022989"/>
    </source>
</evidence>
<dbReference type="AlphaFoldDB" id="A0A443SG12"/>
<evidence type="ECO:0000256" key="3">
    <source>
        <dbReference type="ARBA" id="ARBA00022692"/>
    </source>
</evidence>
<keyword evidence="7" id="KW-0479">Metal-binding</keyword>
<dbReference type="OrthoDB" id="187171at2759"/>
<evidence type="ECO:0000256" key="4">
    <source>
        <dbReference type="ARBA" id="ARBA00022801"/>
    </source>
</evidence>
<gene>
    <name evidence="9" type="ORF">B4U80_01923</name>
</gene>
<feature type="transmembrane region" description="Helical" evidence="8">
    <location>
        <begin position="166"/>
        <end position="188"/>
    </location>
</feature>